<evidence type="ECO:0000259" key="14">
    <source>
        <dbReference type="PROSITE" id="PS51158"/>
    </source>
</evidence>
<evidence type="ECO:0000256" key="8">
    <source>
        <dbReference type="ARBA" id="ARBA00023319"/>
    </source>
</evidence>
<dbReference type="EC" id="2.7.11.1" evidence="2"/>
<feature type="region of interest" description="Disordered" evidence="12">
    <location>
        <begin position="1"/>
        <end position="29"/>
    </location>
</feature>
<keyword evidence="3" id="KW-0723">Serine/threonine-protein kinase</keyword>
<keyword evidence="8" id="KW-0393">Immunoglobulin domain</keyword>
<feature type="compositionally biased region" description="Basic and acidic residues" evidence="12">
    <location>
        <begin position="336"/>
        <end position="353"/>
    </location>
</feature>
<feature type="region of interest" description="Disordered" evidence="12">
    <location>
        <begin position="492"/>
        <end position="528"/>
    </location>
</feature>
<feature type="compositionally biased region" description="Polar residues" evidence="12">
    <location>
        <begin position="213"/>
        <end position="232"/>
    </location>
</feature>
<feature type="domain" description="Ig-like" evidence="13">
    <location>
        <begin position="59"/>
        <end position="155"/>
    </location>
</feature>
<feature type="region of interest" description="Disordered" evidence="12">
    <location>
        <begin position="1176"/>
        <end position="1244"/>
    </location>
</feature>
<evidence type="ECO:0000256" key="9">
    <source>
        <dbReference type="ARBA" id="ARBA00047899"/>
    </source>
</evidence>
<feature type="compositionally biased region" description="Polar residues" evidence="12">
    <location>
        <begin position="789"/>
        <end position="798"/>
    </location>
</feature>
<feature type="coiled-coil region" evidence="11">
    <location>
        <begin position="161"/>
        <end position="195"/>
    </location>
</feature>
<feature type="compositionally biased region" description="Basic and acidic residues" evidence="12">
    <location>
        <begin position="816"/>
        <end position="840"/>
    </location>
</feature>
<dbReference type="Gene3D" id="3.20.200.10">
    <property type="entry name" value="MHCK/EF2 kinase"/>
    <property type="match status" value="1"/>
</dbReference>
<feature type="compositionally biased region" description="Polar residues" evidence="12">
    <location>
        <begin position="613"/>
        <end position="632"/>
    </location>
</feature>
<feature type="domain" description="Alpha-type protein kinase" evidence="14">
    <location>
        <begin position="934"/>
        <end position="1165"/>
    </location>
</feature>
<dbReference type="PROSITE" id="PS50835">
    <property type="entry name" value="IG_LIKE"/>
    <property type="match status" value="1"/>
</dbReference>
<comment type="catalytic activity">
    <reaction evidence="10">
        <text>L-seryl-[protein] + ATP = O-phospho-L-seryl-[protein] + ADP + H(+)</text>
        <dbReference type="Rhea" id="RHEA:17989"/>
        <dbReference type="Rhea" id="RHEA-COMP:9863"/>
        <dbReference type="Rhea" id="RHEA-COMP:11604"/>
        <dbReference type="ChEBI" id="CHEBI:15378"/>
        <dbReference type="ChEBI" id="CHEBI:29999"/>
        <dbReference type="ChEBI" id="CHEBI:30616"/>
        <dbReference type="ChEBI" id="CHEBI:83421"/>
        <dbReference type="ChEBI" id="CHEBI:456216"/>
        <dbReference type="EC" id="2.7.11.1"/>
    </reaction>
</comment>
<dbReference type="InterPro" id="IPR013098">
    <property type="entry name" value="Ig_I-set"/>
</dbReference>
<dbReference type="AlphaFoldDB" id="A0A672LB50"/>
<name>A0A672LB50_SINGR</name>
<dbReference type="SUPFAM" id="SSF48726">
    <property type="entry name" value="Immunoglobulin"/>
    <property type="match status" value="1"/>
</dbReference>
<evidence type="ECO:0000256" key="2">
    <source>
        <dbReference type="ARBA" id="ARBA00012513"/>
    </source>
</evidence>
<evidence type="ECO:0000313" key="16">
    <source>
        <dbReference type="Proteomes" id="UP000472262"/>
    </source>
</evidence>
<keyword evidence="4" id="KW-0808">Transferase</keyword>
<dbReference type="OMA" id="WPPAINR"/>
<dbReference type="InterPro" id="IPR011009">
    <property type="entry name" value="Kinase-like_dom_sf"/>
</dbReference>
<dbReference type="InterPro" id="IPR013783">
    <property type="entry name" value="Ig-like_fold"/>
</dbReference>
<evidence type="ECO:0000256" key="1">
    <source>
        <dbReference type="ARBA" id="ARBA00008651"/>
    </source>
</evidence>
<dbReference type="PROSITE" id="PS51158">
    <property type="entry name" value="ALPHA_KINASE"/>
    <property type="match status" value="1"/>
</dbReference>
<keyword evidence="11" id="KW-0175">Coiled coil</keyword>
<keyword evidence="6" id="KW-0418">Kinase</keyword>
<dbReference type="InterPro" id="IPR003598">
    <property type="entry name" value="Ig_sub2"/>
</dbReference>
<feature type="compositionally biased region" description="Basic and acidic residues" evidence="12">
    <location>
        <begin position="759"/>
        <end position="774"/>
    </location>
</feature>
<reference evidence="15" key="2">
    <citation type="submission" date="2025-09" db="UniProtKB">
        <authorList>
            <consortium name="Ensembl"/>
        </authorList>
    </citation>
    <scope>IDENTIFICATION</scope>
</reference>
<feature type="compositionally biased region" description="Polar residues" evidence="12">
    <location>
        <begin position="1190"/>
        <end position="1214"/>
    </location>
</feature>
<feature type="compositionally biased region" description="Polar residues" evidence="12">
    <location>
        <begin position="492"/>
        <end position="505"/>
    </location>
</feature>
<dbReference type="InterPro" id="IPR036179">
    <property type="entry name" value="Ig-like_dom_sf"/>
</dbReference>
<evidence type="ECO:0000256" key="5">
    <source>
        <dbReference type="ARBA" id="ARBA00022737"/>
    </source>
</evidence>
<dbReference type="Proteomes" id="UP000472262">
    <property type="component" value="Unassembled WGS sequence"/>
</dbReference>
<dbReference type="SMART" id="SM00409">
    <property type="entry name" value="IG"/>
    <property type="match status" value="1"/>
</dbReference>
<dbReference type="CDD" id="cd16973">
    <property type="entry name" value="Alpha_kinase_ALPK3"/>
    <property type="match status" value="1"/>
</dbReference>
<dbReference type="InterPro" id="IPR007110">
    <property type="entry name" value="Ig-like_dom"/>
</dbReference>
<feature type="region of interest" description="Disordered" evidence="12">
    <location>
        <begin position="200"/>
        <end position="245"/>
    </location>
</feature>
<feature type="region of interest" description="Disordered" evidence="12">
    <location>
        <begin position="572"/>
        <end position="840"/>
    </location>
</feature>
<dbReference type="Ensembl" id="ENSSGRT00000023379.1">
    <property type="protein sequence ID" value="ENSSGRP00000021657.1"/>
    <property type="gene ID" value="ENSSGRG00000012947.1"/>
</dbReference>
<feature type="compositionally biased region" description="Basic and acidic residues" evidence="12">
    <location>
        <begin position="647"/>
        <end position="659"/>
    </location>
</feature>
<dbReference type="SMART" id="SM00811">
    <property type="entry name" value="Alpha_kinase"/>
    <property type="match status" value="1"/>
</dbReference>
<feature type="compositionally biased region" description="Polar residues" evidence="12">
    <location>
        <begin position="588"/>
        <end position="600"/>
    </location>
</feature>
<feature type="compositionally biased region" description="Polar residues" evidence="12">
    <location>
        <begin position="716"/>
        <end position="725"/>
    </location>
</feature>
<gene>
    <name evidence="15" type="primary">LOC107567891</name>
</gene>
<protein>
    <recommendedName>
        <fullName evidence="2">non-specific serine/threonine protein kinase</fullName>
        <ecNumber evidence="2">2.7.11.1</ecNumber>
    </recommendedName>
</protein>
<dbReference type="Gene3D" id="2.60.40.10">
    <property type="entry name" value="Immunoglobulins"/>
    <property type="match status" value="1"/>
</dbReference>
<dbReference type="FunFam" id="2.60.40.10:FF:000069">
    <property type="entry name" value="Alpha-protein kinase 3"/>
    <property type="match status" value="1"/>
</dbReference>
<evidence type="ECO:0000259" key="13">
    <source>
        <dbReference type="PROSITE" id="PS50835"/>
    </source>
</evidence>
<evidence type="ECO:0000256" key="3">
    <source>
        <dbReference type="ARBA" id="ARBA00022527"/>
    </source>
</evidence>
<dbReference type="PANTHER" id="PTHR47091:SF1">
    <property type="entry name" value="ALPHA-PROTEIN KINASE 3"/>
    <property type="match status" value="1"/>
</dbReference>
<evidence type="ECO:0000256" key="6">
    <source>
        <dbReference type="ARBA" id="ARBA00022777"/>
    </source>
</evidence>
<evidence type="ECO:0000256" key="12">
    <source>
        <dbReference type="SAM" id="MobiDB-lite"/>
    </source>
</evidence>
<keyword evidence="7" id="KW-1015">Disulfide bond</keyword>
<dbReference type="SMART" id="SM00408">
    <property type="entry name" value="IGc2"/>
    <property type="match status" value="1"/>
</dbReference>
<evidence type="ECO:0000256" key="4">
    <source>
        <dbReference type="ARBA" id="ARBA00022679"/>
    </source>
</evidence>
<dbReference type="InParanoid" id="A0A672LB50"/>
<organism evidence="15 16">
    <name type="scientific">Sinocyclocheilus grahami</name>
    <name type="common">Dianchi golden-line fish</name>
    <name type="synonym">Barbus grahami</name>
    <dbReference type="NCBI Taxonomy" id="75366"/>
    <lineage>
        <taxon>Eukaryota</taxon>
        <taxon>Metazoa</taxon>
        <taxon>Chordata</taxon>
        <taxon>Craniata</taxon>
        <taxon>Vertebrata</taxon>
        <taxon>Euteleostomi</taxon>
        <taxon>Actinopterygii</taxon>
        <taxon>Neopterygii</taxon>
        <taxon>Teleostei</taxon>
        <taxon>Ostariophysi</taxon>
        <taxon>Cypriniformes</taxon>
        <taxon>Cyprinidae</taxon>
        <taxon>Cyprininae</taxon>
        <taxon>Sinocyclocheilus</taxon>
    </lineage>
</organism>
<dbReference type="PANTHER" id="PTHR47091">
    <property type="entry name" value="ALPHA-PROTEIN KINASE 2-RELATED"/>
    <property type="match status" value="1"/>
</dbReference>
<dbReference type="GO" id="GO:0055013">
    <property type="term" value="P:cardiac muscle cell development"/>
    <property type="evidence" value="ECO:0007669"/>
    <property type="project" value="TreeGrafter"/>
</dbReference>
<dbReference type="GO" id="GO:0005524">
    <property type="term" value="F:ATP binding"/>
    <property type="evidence" value="ECO:0007669"/>
    <property type="project" value="InterPro"/>
</dbReference>
<accession>A0A672LB50</accession>
<feature type="compositionally biased region" description="Basic and acidic residues" evidence="12">
    <location>
        <begin position="575"/>
        <end position="586"/>
    </location>
</feature>
<dbReference type="InterPro" id="IPR003599">
    <property type="entry name" value="Ig_sub"/>
</dbReference>
<dbReference type="Pfam" id="PF07679">
    <property type="entry name" value="I-set"/>
    <property type="match status" value="1"/>
</dbReference>
<dbReference type="GO" id="GO:0004674">
    <property type="term" value="F:protein serine/threonine kinase activity"/>
    <property type="evidence" value="ECO:0007669"/>
    <property type="project" value="UniProtKB-KW"/>
</dbReference>
<evidence type="ECO:0000256" key="10">
    <source>
        <dbReference type="ARBA" id="ARBA00048679"/>
    </source>
</evidence>
<comment type="similarity">
    <text evidence="1">Belongs to the protein kinase superfamily. Alpha-type protein kinase family. ALPK subfamily.</text>
</comment>
<comment type="catalytic activity">
    <reaction evidence="9">
        <text>L-threonyl-[protein] + ATP = O-phospho-L-threonyl-[protein] + ADP + H(+)</text>
        <dbReference type="Rhea" id="RHEA:46608"/>
        <dbReference type="Rhea" id="RHEA-COMP:11060"/>
        <dbReference type="Rhea" id="RHEA-COMP:11605"/>
        <dbReference type="ChEBI" id="CHEBI:15378"/>
        <dbReference type="ChEBI" id="CHEBI:30013"/>
        <dbReference type="ChEBI" id="CHEBI:30616"/>
        <dbReference type="ChEBI" id="CHEBI:61977"/>
        <dbReference type="ChEBI" id="CHEBI:456216"/>
        <dbReference type="EC" id="2.7.11.1"/>
    </reaction>
</comment>
<evidence type="ECO:0000256" key="11">
    <source>
        <dbReference type="SAM" id="Coils"/>
    </source>
</evidence>
<dbReference type="SUPFAM" id="SSF56112">
    <property type="entry name" value="Protein kinase-like (PK-like)"/>
    <property type="match status" value="1"/>
</dbReference>
<feature type="region of interest" description="Disordered" evidence="12">
    <location>
        <begin position="335"/>
        <end position="359"/>
    </location>
</feature>
<dbReference type="GO" id="GO:0005634">
    <property type="term" value="C:nucleus"/>
    <property type="evidence" value="ECO:0007669"/>
    <property type="project" value="TreeGrafter"/>
</dbReference>
<sequence length="1244" mass="137992">MTSRRPMTRSYSGNGRSGSQNGEDVSSASGRSEIDNFLLAISRSTLCTVMAQLTEETQPCFETTIKSKAVSESCNVKFSCVVTGYPAPELTWYKDDMELDRYCGLPKYEIFRNGKIHTLHIYNCTEDDAAIYQASARNSKGIVSCSGVLEVGTMSEYLIHQRFFTKLKQKAENKRRELEESRHRGKENMQKEQLNVINQERLLRKRRIPAGNDTLSSSPTTQDGEENVTSQGTDEEQPAIIDDKSDNITVQASVGITEMKMENGNEKLNRICDPMEVVATKQSAKEKVGEKKMRITNGFDEVGVIKPTQSNRKQEDSNEGKSLAKYLAESVQSQAAEEHQKMEIPKSPRRGETEVIETQPRPYKVNKPKLLTKAQAERRLTEKDQPAVQPIIILPDTRETVIKNVAKKRSTPLIPEIKVTLPERVKREEPVIAPRSEILKLEPERVMQPLTQEVAQIFQEKERQMDDATRASGESTSNSTLVIPDLLGVARNTQSSPSVERTQNLEARVRGGKEQGSINTGRGREDDSNIPIINIACADDNTTTLEQEQTLVLSHPSLPGIVISQDIPPISVTNAERHTDSKKDDSETSVTMLKSESNQHGPVANSEKPKEQLMSQLSPDMSTKTLPGITNQDPDKVPQLNGTKLESGSDRLQKDKPSIEKLSLTTPVGPTLPPLSPASLRRLIAKNNPNLENQGSISAASVDGSEKKGEESGGSTPTSTLSCESSPKMKRRDSLTLIPSATPEELASGARRKIYLAKTKSEDEGSDTQGKRDSPYMSPSQARRAAFLQLQSGQQTPPTERRSPLMARRKASLDVPKPKEEMAEVIDSTKTESKPAEKEKLDPFKAPQVIRKIRGEPFSDASGHLKLWCQFFNILSDSIIKWYRDEEEIVETERCAGDESPVALAIVQASKGKTSGLNRVFGEEIEMTPMMFTKGLADSGYWGHKFFGRIMTAEVQIGEGCVHKTCRAKVIYGLDPIFESGSTCITKVRNPIAYGAKEESNLAERNLEITKQDCKIQNTVREYCKIFAAEARVIENFGFSLEVIPLHLMYRPANTIPYATVETDLNGVYEKYCLTDSTGGLIARATSEVEQKCCTFQHWIHQWTNGNLLVTRLEGVDSKITSIEIVTKSKGYQGLTDKGSPKIIEQFITQHQCNYYCGLFGLRPLKPMESLQQPKIKTSKSPLLAKRGVTGSSSPQLQKKGTSPQSTRKGTSSPKVVKKTGEAGESNSTTKHKAVEVPKTVRMR</sequence>
<dbReference type="Pfam" id="PF02816">
    <property type="entry name" value="Alpha_kinase"/>
    <property type="match status" value="1"/>
</dbReference>
<proteinExistence type="inferred from homology"/>
<reference evidence="15" key="1">
    <citation type="submission" date="2025-08" db="UniProtKB">
        <authorList>
            <consortium name="Ensembl"/>
        </authorList>
    </citation>
    <scope>IDENTIFICATION</scope>
</reference>
<dbReference type="InterPro" id="IPR004166">
    <property type="entry name" value="a-kinase_dom"/>
</dbReference>
<feature type="compositionally biased region" description="Polar residues" evidence="12">
    <location>
        <begin position="687"/>
        <end position="699"/>
    </location>
</feature>
<evidence type="ECO:0000313" key="15">
    <source>
        <dbReference type="Ensembl" id="ENSSGRP00000021657.1"/>
    </source>
</evidence>
<evidence type="ECO:0000256" key="7">
    <source>
        <dbReference type="ARBA" id="ARBA00023157"/>
    </source>
</evidence>
<keyword evidence="16" id="KW-1185">Reference proteome</keyword>
<keyword evidence="5" id="KW-0677">Repeat</keyword>